<dbReference type="EMBL" id="CP182909">
    <property type="protein sequence ID" value="XPM66217.1"/>
    <property type="molecule type" value="Genomic_DNA"/>
</dbReference>
<reference evidence="1 2" key="1">
    <citation type="journal article" date="2016" name="Genome Announc.">
        <title>Draft Genome Sequence of the Thermotolerant Cyanobacterium Desertifilum sp. IPPAS B-1220.</title>
        <authorList>
            <person name="Mironov K.S."/>
            <person name="Sinetova M.A."/>
            <person name="Bolatkhan K."/>
            <person name="Zayadan B.K."/>
            <person name="Ustinova V.V."/>
            <person name="Kupriyanova E.V."/>
            <person name="Skrypnik A.N."/>
            <person name="Gogoleva N.E."/>
            <person name="Gogolev Y.V."/>
            <person name="Los D.A."/>
        </authorList>
    </citation>
    <scope>NUCLEOTIDE SEQUENCE [LARGE SCALE GENOMIC DNA]</scope>
    <source>
        <strain evidence="1 2">IPPAS B-1220</strain>
    </source>
</reference>
<sequence length="82" mass="8681">MYQIIAAFRGFSNLVWVWHGIRQATNVNAAPCSGLDGRAIAPISTSGDIKPAGCLRQSPQPRSPEWSLLALNSNSSDGKAGV</sequence>
<dbReference type="Proteomes" id="UP000095472">
    <property type="component" value="Chromosome"/>
</dbReference>
<evidence type="ECO:0000313" key="1">
    <source>
        <dbReference type="EMBL" id="XPM66217.1"/>
    </source>
</evidence>
<accession>A0ACD5GZM5</accession>
<proteinExistence type="predicted"/>
<name>A0ACD5GZM5_9CYAN</name>
<gene>
    <name evidence="1" type="ORF">BH720_012965</name>
</gene>
<keyword evidence="2" id="KW-1185">Reference proteome</keyword>
<organism evidence="1 2">
    <name type="scientific">Desertifilum tharense IPPAS B-1220</name>
    <dbReference type="NCBI Taxonomy" id="1781255"/>
    <lineage>
        <taxon>Bacteria</taxon>
        <taxon>Bacillati</taxon>
        <taxon>Cyanobacteriota</taxon>
        <taxon>Cyanophyceae</taxon>
        <taxon>Desertifilales</taxon>
        <taxon>Desertifilaceae</taxon>
        <taxon>Desertifilum</taxon>
    </lineage>
</organism>
<evidence type="ECO:0000313" key="2">
    <source>
        <dbReference type="Proteomes" id="UP000095472"/>
    </source>
</evidence>
<protein>
    <submittedName>
        <fullName evidence="1">Uncharacterized protein</fullName>
    </submittedName>
</protein>